<evidence type="ECO:0000256" key="1">
    <source>
        <dbReference type="SAM" id="SignalP"/>
    </source>
</evidence>
<dbReference type="RefSeq" id="WP_214159579.1">
    <property type="nucleotide sequence ID" value="NZ_JAHBAY010000015.1"/>
</dbReference>
<feature type="chain" id="PRO_5045246212" evidence="1">
    <location>
        <begin position="31"/>
        <end position="352"/>
    </location>
</feature>
<proteinExistence type="predicted"/>
<keyword evidence="3" id="KW-1185">Reference proteome</keyword>
<dbReference type="EMBL" id="JAHBAY010000015">
    <property type="protein sequence ID" value="MBT0773042.1"/>
    <property type="molecule type" value="Genomic_DNA"/>
</dbReference>
<reference evidence="2 3" key="1">
    <citation type="submission" date="2021-05" db="EMBL/GenBank/DDBJ databases">
        <title>Kineosporia and Streptomyces sp. nov. two new marine actinobacteria isolated from Coral.</title>
        <authorList>
            <person name="Buangrab K."/>
            <person name="Sutthacheep M."/>
            <person name="Yeemin T."/>
            <person name="Harunari E."/>
            <person name="Igarashi Y."/>
            <person name="Kanchanasin P."/>
            <person name="Tanasupawat S."/>
            <person name="Phongsopitanun W."/>
        </authorList>
    </citation>
    <scope>NUCLEOTIDE SEQUENCE [LARGE SCALE GENOMIC DNA]</scope>
    <source>
        <strain evidence="2 3">J2-2</strain>
    </source>
</reference>
<evidence type="ECO:0000313" key="2">
    <source>
        <dbReference type="EMBL" id="MBT0773042.1"/>
    </source>
</evidence>
<evidence type="ECO:0000313" key="3">
    <source>
        <dbReference type="Proteomes" id="UP001197247"/>
    </source>
</evidence>
<gene>
    <name evidence="2" type="ORF">KIH74_29130</name>
</gene>
<protein>
    <submittedName>
        <fullName evidence="2">Uncharacterized protein</fullName>
    </submittedName>
</protein>
<name>A0ABS5TPK6_9ACTN</name>
<comment type="caution">
    <text evidence="2">The sequence shown here is derived from an EMBL/GenBank/DDBJ whole genome shotgun (WGS) entry which is preliminary data.</text>
</comment>
<feature type="signal peptide" evidence="1">
    <location>
        <begin position="1"/>
        <end position="30"/>
    </location>
</feature>
<sequence length="352" mass="37523">MKKPGLRIATLIAAPLVLAMMVLGAQTASAAEVKGGKLTEGVGTKAEIKTKDTTLAYTFAVTKGRHVTLSTSGGRWTNDSGALWKLYTPGGEWADWWFVNKDPHVYEFTPNATGDWKLVLAPLDNATGWSMITYASDVVAGPLKANESATVENTVRGQNMVVKFGATKDQHISLDVTATKFKDGKAIGRLYAPDGTLVENFDVADKPTFYDFSPLVTGEWWLTIDPQDFAKGKATVNLVPDLAPVALKDDTAVTTTIKSRGQNASYTFSATAGTKVPFSVTKSDWGKDGSAHLYFYRPDGVFIDHCVLGSKPATCAVYPTASGTWKISLDPQGAATGSVTISKGKAVAPTAQ</sequence>
<keyword evidence="1" id="KW-0732">Signal</keyword>
<organism evidence="2 3">
    <name type="scientific">Kineosporia corallincola</name>
    <dbReference type="NCBI Taxonomy" id="2835133"/>
    <lineage>
        <taxon>Bacteria</taxon>
        <taxon>Bacillati</taxon>
        <taxon>Actinomycetota</taxon>
        <taxon>Actinomycetes</taxon>
        <taxon>Kineosporiales</taxon>
        <taxon>Kineosporiaceae</taxon>
        <taxon>Kineosporia</taxon>
    </lineage>
</organism>
<dbReference type="Proteomes" id="UP001197247">
    <property type="component" value="Unassembled WGS sequence"/>
</dbReference>
<accession>A0ABS5TPK6</accession>